<feature type="transmembrane region" description="Helical" evidence="6">
    <location>
        <begin position="252"/>
        <end position="273"/>
    </location>
</feature>
<feature type="transmembrane region" description="Helical" evidence="6">
    <location>
        <begin position="419"/>
        <end position="440"/>
    </location>
</feature>
<evidence type="ECO:0000313" key="8">
    <source>
        <dbReference type="Proteomes" id="UP000290932"/>
    </source>
</evidence>
<dbReference type="InterPro" id="IPR050833">
    <property type="entry name" value="Poly_Biosynth_Transport"/>
</dbReference>
<name>A0A498GY71_9EURY</name>
<evidence type="ECO:0000256" key="5">
    <source>
        <dbReference type="ARBA" id="ARBA00023136"/>
    </source>
</evidence>
<feature type="transmembrane region" description="Helical" evidence="6">
    <location>
        <begin position="123"/>
        <end position="144"/>
    </location>
</feature>
<organism evidence="7 8">
    <name type="scientific">Methanoculleus taiwanensis</name>
    <dbReference type="NCBI Taxonomy" id="1550565"/>
    <lineage>
        <taxon>Archaea</taxon>
        <taxon>Methanobacteriati</taxon>
        <taxon>Methanobacteriota</taxon>
        <taxon>Stenosarchaea group</taxon>
        <taxon>Methanomicrobia</taxon>
        <taxon>Methanomicrobiales</taxon>
        <taxon>Methanomicrobiaceae</taxon>
        <taxon>Methanoculleus</taxon>
    </lineage>
</organism>
<dbReference type="AlphaFoldDB" id="A0A498GY71"/>
<feature type="transmembrane region" description="Helical" evidence="6">
    <location>
        <begin position="20"/>
        <end position="40"/>
    </location>
</feature>
<keyword evidence="3 6" id="KW-0812">Transmembrane</keyword>
<dbReference type="OrthoDB" id="112053at2157"/>
<dbReference type="GO" id="GO:0005886">
    <property type="term" value="C:plasma membrane"/>
    <property type="evidence" value="ECO:0007669"/>
    <property type="project" value="UniProtKB-SubCell"/>
</dbReference>
<dbReference type="PANTHER" id="PTHR30250:SF11">
    <property type="entry name" value="O-ANTIGEN TRANSPORTER-RELATED"/>
    <property type="match status" value="1"/>
</dbReference>
<feature type="transmembrane region" description="Helical" evidence="6">
    <location>
        <begin position="446"/>
        <end position="465"/>
    </location>
</feature>
<keyword evidence="5 6" id="KW-0472">Membrane</keyword>
<evidence type="ECO:0000256" key="3">
    <source>
        <dbReference type="ARBA" id="ARBA00022692"/>
    </source>
</evidence>
<reference evidence="7 8" key="1">
    <citation type="journal article" date="2015" name="Int. J. Syst. Evol. Microbiol.">
        <title>Methanoculleus taiwanensis sp. nov., a methanogen isolated from deep marine sediment at the deformation front area near Taiwan.</title>
        <authorList>
            <person name="Weng C.Y."/>
            <person name="Chen S.C."/>
            <person name="Lai M.C."/>
            <person name="Wu S.Y."/>
            <person name="Lin S."/>
            <person name="Yang T.F."/>
            <person name="Chen P.C."/>
        </authorList>
    </citation>
    <scope>NUCLEOTIDE SEQUENCE [LARGE SCALE GENOMIC DNA]</scope>
    <source>
        <strain evidence="7 8">CYW4</strain>
    </source>
</reference>
<gene>
    <name evidence="7" type="ORF">ABH15_12685</name>
</gene>
<evidence type="ECO:0000313" key="7">
    <source>
        <dbReference type="EMBL" id="RXE55084.1"/>
    </source>
</evidence>
<feature type="transmembrane region" description="Helical" evidence="6">
    <location>
        <begin position="210"/>
        <end position="232"/>
    </location>
</feature>
<dbReference type="Proteomes" id="UP000290932">
    <property type="component" value="Unassembled WGS sequence"/>
</dbReference>
<dbReference type="EMBL" id="LHQS01000004">
    <property type="protein sequence ID" value="RXE55084.1"/>
    <property type="molecule type" value="Genomic_DNA"/>
</dbReference>
<feature type="transmembrane region" description="Helical" evidence="6">
    <location>
        <begin position="294"/>
        <end position="312"/>
    </location>
</feature>
<evidence type="ECO:0000256" key="1">
    <source>
        <dbReference type="ARBA" id="ARBA00004651"/>
    </source>
</evidence>
<feature type="transmembrane region" description="Helical" evidence="6">
    <location>
        <begin position="52"/>
        <end position="75"/>
    </location>
</feature>
<evidence type="ECO:0000256" key="4">
    <source>
        <dbReference type="ARBA" id="ARBA00022989"/>
    </source>
</evidence>
<feature type="transmembrane region" description="Helical" evidence="6">
    <location>
        <begin position="87"/>
        <end position="111"/>
    </location>
</feature>
<keyword evidence="2" id="KW-1003">Cell membrane</keyword>
<evidence type="ECO:0000256" key="2">
    <source>
        <dbReference type="ARBA" id="ARBA00022475"/>
    </source>
</evidence>
<dbReference type="RefSeq" id="WP_128694891.1">
    <property type="nucleotide sequence ID" value="NZ_LHQS01000004.1"/>
</dbReference>
<keyword evidence="4 6" id="KW-1133">Transmembrane helix</keyword>
<comment type="subcellular location">
    <subcellularLocation>
        <location evidence="1">Cell membrane</location>
        <topology evidence="1">Multi-pass membrane protein</topology>
    </subcellularLocation>
</comment>
<evidence type="ECO:0000256" key="6">
    <source>
        <dbReference type="SAM" id="Phobius"/>
    </source>
</evidence>
<comment type="caution">
    <text evidence="7">The sequence shown here is derived from an EMBL/GenBank/DDBJ whole genome shotgun (WGS) entry which is preliminary data.</text>
</comment>
<proteinExistence type="predicted"/>
<accession>A0A498GY71</accession>
<protein>
    <submittedName>
        <fullName evidence="7">Polysaccharide biosynthesis protein</fullName>
    </submittedName>
</protein>
<dbReference type="InterPro" id="IPR002797">
    <property type="entry name" value="Polysacc_synth"/>
</dbReference>
<feature type="transmembrane region" description="Helical" evidence="6">
    <location>
        <begin position="318"/>
        <end position="344"/>
    </location>
</feature>
<feature type="transmembrane region" description="Helical" evidence="6">
    <location>
        <begin position="389"/>
        <end position="407"/>
    </location>
</feature>
<dbReference type="Pfam" id="PF01943">
    <property type="entry name" value="Polysacc_synt"/>
    <property type="match status" value="1"/>
</dbReference>
<dbReference type="PANTHER" id="PTHR30250">
    <property type="entry name" value="PST FAMILY PREDICTED COLANIC ACID TRANSPORTER"/>
    <property type="match status" value="1"/>
</dbReference>
<sequence length="490" mass="52298">MFGLLLSKVMDVSPIQRQSIISLVSTVGLTAFGLLSTMYFSHTVGPAPLGAYFLFLAYFGIFTLIGDAGFGTAAVKRISEGTDQNAFFTALIALKVGLFLVTAVALVVVYHFGADLFSPDLTLWLLVALFVGALYTAVNSGTAGSGKVGISQITNLINNVSKIVMQIIAVFLGFGAGGLIGGFVAGMAVGMFVNLRYLDLRLVRFNRKHISSLSTFSFWIFLSSGGILVFNYADTVLIGYFMTEADVGIYRVAFQLTSLATFVSLALHSSLFPRVSNWSAHNEISLIESALSRAFTYSLLLALPVCVGGWLLGERLLYFLYGAPFAAGASALVILLAVQVAFVFTDLQTMSLNAMDRPRDSFRVTAVAVVVNIALNLLLIPVIGLIGAALATFVTMLLNAVLARRVLSNVMCVKLETGSVRNILVATGAMAGVTGLFGLFFPLMHIASVMTAVVLGAAVYAIVLMRLDRTIHDELQGIAVKMGVPWPSCL</sequence>
<dbReference type="CDD" id="cd13128">
    <property type="entry name" value="MATE_Wzx_like"/>
    <property type="match status" value="1"/>
</dbReference>
<keyword evidence="8" id="KW-1185">Reference proteome</keyword>